<dbReference type="GO" id="GO:0004805">
    <property type="term" value="F:trehalose-phosphatase activity"/>
    <property type="evidence" value="ECO:0007669"/>
    <property type="project" value="UniProtKB-EC"/>
</dbReference>
<dbReference type="PANTHER" id="PTHR10788">
    <property type="entry name" value="TREHALOSE-6-PHOSPHATE SYNTHASE"/>
    <property type="match status" value="1"/>
</dbReference>
<dbReference type="InterPro" id="IPR023214">
    <property type="entry name" value="HAD_sf"/>
</dbReference>
<reference evidence="4" key="2">
    <citation type="submission" date="2011-02" db="EMBL/GenBank/DDBJ databases">
        <title>The complete genome of Syntrophobotulus glycolicus DSM 8271.</title>
        <authorList>
            <person name="Lucas S."/>
            <person name="Copeland A."/>
            <person name="Lapidus A."/>
            <person name="Bruce D."/>
            <person name="Goodwin L."/>
            <person name="Pitluck S."/>
            <person name="Kyrpides N."/>
            <person name="Mavromatis K."/>
            <person name="Pagani I."/>
            <person name="Ivanova N."/>
            <person name="Mikhailova N."/>
            <person name="Chertkov O."/>
            <person name="Held B."/>
            <person name="Detter J.C."/>
            <person name="Tapia R."/>
            <person name="Han C."/>
            <person name="Land M."/>
            <person name="Hauser L."/>
            <person name="Markowitz V."/>
            <person name="Cheng J.-F."/>
            <person name="Hugenholtz P."/>
            <person name="Woyke T."/>
            <person name="Wu D."/>
            <person name="Spring S."/>
            <person name="Schroeder M."/>
            <person name="Brambilla E."/>
            <person name="Klenk H.-P."/>
            <person name="Eisen J.A."/>
        </authorList>
    </citation>
    <scope>NUCLEOTIDE SEQUENCE [LARGE SCALE GENOMIC DNA]</scope>
    <source>
        <strain evidence="4">DSM 8271 / FlGlyR</strain>
    </source>
</reference>
<dbReference type="AlphaFoldDB" id="F0T0M1"/>
<protein>
    <submittedName>
        <fullName evidence="3">HAD-superfamily hydrolase, subfamily IIB</fullName>
        <ecNumber evidence="3">2.4.1.15</ecNumber>
        <ecNumber evidence="3">3.1.3.12</ecNumber>
    </submittedName>
</protein>
<dbReference type="EC" id="3.1.3.12" evidence="3"/>
<organism evidence="3 4">
    <name type="scientific">Syntrophobotulus glycolicus (strain DSM 8271 / FlGlyR)</name>
    <dbReference type="NCBI Taxonomy" id="645991"/>
    <lineage>
        <taxon>Bacteria</taxon>
        <taxon>Bacillati</taxon>
        <taxon>Bacillota</taxon>
        <taxon>Clostridia</taxon>
        <taxon>Eubacteriales</taxon>
        <taxon>Desulfitobacteriaceae</taxon>
        <taxon>Syntrophobotulus</taxon>
    </lineage>
</organism>
<comment type="similarity">
    <text evidence="2">Belongs to the glycosyltransferase 20 family.</text>
</comment>
<dbReference type="SUPFAM" id="SSF53756">
    <property type="entry name" value="UDP-Glycosyltransferase/glycogen phosphorylase"/>
    <property type="match status" value="1"/>
</dbReference>
<dbReference type="Pfam" id="PF00982">
    <property type="entry name" value="Glyco_transf_20"/>
    <property type="match status" value="1"/>
</dbReference>
<dbReference type="Gene3D" id="3.40.50.1000">
    <property type="entry name" value="HAD superfamily/HAD-like"/>
    <property type="match status" value="1"/>
</dbReference>
<keyword evidence="4" id="KW-1185">Reference proteome</keyword>
<gene>
    <name evidence="3" type="ordered locus">Sgly_0724</name>
</gene>
<dbReference type="NCBIfam" id="TIGR01484">
    <property type="entry name" value="HAD-SF-IIB"/>
    <property type="match status" value="1"/>
</dbReference>
<dbReference type="GO" id="GO:0005829">
    <property type="term" value="C:cytosol"/>
    <property type="evidence" value="ECO:0007669"/>
    <property type="project" value="TreeGrafter"/>
</dbReference>
<dbReference type="NCBIfam" id="NF011071">
    <property type="entry name" value="PRK14501.1"/>
    <property type="match status" value="1"/>
</dbReference>
<dbReference type="CDD" id="cd03788">
    <property type="entry name" value="GT20_TPS"/>
    <property type="match status" value="1"/>
</dbReference>
<dbReference type="Gene3D" id="3.40.50.2000">
    <property type="entry name" value="Glycogen Phosphorylase B"/>
    <property type="match status" value="2"/>
</dbReference>
<keyword evidence="3" id="KW-0328">Glycosyltransferase</keyword>
<dbReference type="Gene3D" id="3.30.70.1020">
    <property type="entry name" value="Trehalose-6-phosphate phosphatase related protein, domain 2"/>
    <property type="match status" value="1"/>
</dbReference>
<dbReference type="GO" id="GO:0003825">
    <property type="term" value="F:alpha,alpha-trehalose-phosphate synthase (UDP-forming) activity"/>
    <property type="evidence" value="ECO:0007669"/>
    <property type="project" value="UniProtKB-EC"/>
</dbReference>
<dbReference type="eggNOG" id="COG1877">
    <property type="taxonomic scope" value="Bacteria"/>
</dbReference>
<sequence length="737" mass="85553">MSKIIFASNRLPVTVQKNTNEGFTYQKSIGGLATGLKSYHEQSNGLWVGWPGIADEKMNREEKKAVQKELLENHQCLPVFLTEEEVDLYYNIFCNRTIWPLFHYFTSKTTYEAESWEAYKLVNLKFFQTIESVIEEDDVIWIHDFHLMLLPQMIKEKYPAAQIGFFLHIPFPSFEIFRLLIWREEILLGLLGADLIGFHTYEYARHFLSSIRRLLDLETNFNRVSYEDRYVQVDAFPMGIDYEFFAREHETPASQEETREIIEKTKGIKMILSIDRLDYTKGIPERIKGFSRFLAQNPEYRGKVRLNLIVAPSRIDVDSYDRLRKEIKELVSDINGKYGTFTWMPIWFFFRTFTQESLITLYRHSDVLLVTPLRDGMNLVAKEYIASRTDYEGMVVISETAGAASELSEAVIVNANDYNAIARGLKKALAMPREEKIARNKMMSRRIQRYHVGFWASEFLNTLNRFSLESAEIIYQRGIERDSYHIEYAYEKAAKRILFLDYDGTLVGFNSIPGQAKPDEELKSLLRELINDPRNTVVLISGRERYTLDEWFGDLDLNIIASHGLWLRYSGQQEWIMNLSLDDDWIESIRHTLELYTDRMPGSLLEEKDYSIALHYRQCDPDMAAVKLSEVREILLSMIQSTTLGLQEGNKVLEVKDSRVSKGYGSSSFVQNQDYDFIFAAGDDFTDEDLFSALPDDAFTVKIGLGNTSAKYRLKSWKSMRVILKKFAAISAALPRD</sequence>
<evidence type="ECO:0000256" key="2">
    <source>
        <dbReference type="ARBA" id="ARBA00008799"/>
    </source>
</evidence>
<reference evidence="3 4" key="1">
    <citation type="journal article" date="2011" name="Stand. Genomic Sci.">
        <title>Complete genome sequence of Syntrophobotulus glycolicus type strain (FlGlyR).</title>
        <authorList>
            <person name="Han C."/>
            <person name="Mwirichia R."/>
            <person name="Chertkov O."/>
            <person name="Held B."/>
            <person name="Lapidus A."/>
            <person name="Nolan M."/>
            <person name="Lucas S."/>
            <person name="Hammon N."/>
            <person name="Deshpande S."/>
            <person name="Cheng J.F."/>
            <person name="Tapia R."/>
            <person name="Goodwin L."/>
            <person name="Pitluck S."/>
            <person name="Huntemann M."/>
            <person name="Liolios K."/>
            <person name="Ivanova N."/>
            <person name="Pagani I."/>
            <person name="Mavromatis K."/>
            <person name="Ovchinikova G."/>
            <person name="Pati A."/>
            <person name="Chen A."/>
            <person name="Palaniappan K."/>
            <person name="Land M."/>
            <person name="Hauser L."/>
            <person name="Brambilla E.M."/>
            <person name="Rohde M."/>
            <person name="Spring S."/>
            <person name="Sikorski J."/>
            <person name="Goker M."/>
            <person name="Woyke T."/>
            <person name="Bristow J."/>
            <person name="Eisen J.A."/>
            <person name="Markowitz V."/>
            <person name="Hugenholtz P."/>
            <person name="Kyrpides N.C."/>
            <person name="Klenk H.P."/>
            <person name="Detter J.C."/>
        </authorList>
    </citation>
    <scope>NUCLEOTIDE SEQUENCE [LARGE SCALE GENOMIC DNA]</scope>
    <source>
        <strain evidence="4">DSM 8271 / FlGlyR</strain>
    </source>
</reference>
<dbReference type="PANTHER" id="PTHR10788:SF106">
    <property type="entry name" value="BCDNA.GH08860"/>
    <property type="match status" value="1"/>
</dbReference>
<dbReference type="EMBL" id="CP002547">
    <property type="protein sequence ID" value="ADY55086.1"/>
    <property type="molecule type" value="Genomic_DNA"/>
</dbReference>
<dbReference type="Proteomes" id="UP000007488">
    <property type="component" value="Chromosome"/>
</dbReference>
<keyword evidence="3" id="KW-0378">Hydrolase</keyword>
<dbReference type="STRING" id="645991.Sgly_0724"/>
<dbReference type="EC" id="2.4.1.15" evidence="3"/>
<evidence type="ECO:0000256" key="1">
    <source>
        <dbReference type="ARBA" id="ARBA00006330"/>
    </source>
</evidence>
<evidence type="ECO:0000313" key="3">
    <source>
        <dbReference type="EMBL" id="ADY55086.1"/>
    </source>
</evidence>
<dbReference type="KEGG" id="sgy:Sgly_0724"/>
<dbReference type="SUPFAM" id="SSF56784">
    <property type="entry name" value="HAD-like"/>
    <property type="match status" value="1"/>
</dbReference>
<dbReference type="InterPro" id="IPR001830">
    <property type="entry name" value="Glyco_trans_20"/>
</dbReference>
<dbReference type="NCBIfam" id="TIGR00685">
    <property type="entry name" value="T6PP"/>
    <property type="match status" value="1"/>
</dbReference>
<dbReference type="CDD" id="cd01627">
    <property type="entry name" value="HAD_TPP"/>
    <property type="match status" value="1"/>
</dbReference>
<dbReference type="RefSeq" id="WP_013623957.1">
    <property type="nucleotide sequence ID" value="NC_015172.1"/>
</dbReference>
<comment type="similarity">
    <text evidence="1">In the C-terminal section; belongs to the trehalose phosphatase family.</text>
</comment>
<dbReference type="GO" id="GO:0005992">
    <property type="term" value="P:trehalose biosynthetic process"/>
    <property type="evidence" value="ECO:0007669"/>
    <property type="project" value="InterPro"/>
</dbReference>
<dbReference type="InterPro" id="IPR006379">
    <property type="entry name" value="HAD-SF_hydro_IIB"/>
</dbReference>
<dbReference type="InterPro" id="IPR036412">
    <property type="entry name" value="HAD-like_sf"/>
</dbReference>
<dbReference type="HOGENOM" id="CLU_002351_3_3_9"/>
<accession>F0T0M1</accession>
<dbReference type="Pfam" id="PF02358">
    <property type="entry name" value="Trehalose_PPase"/>
    <property type="match status" value="1"/>
</dbReference>
<proteinExistence type="inferred from homology"/>
<keyword evidence="3" id="KW-0808">Transferase</keyword>
<evidence type="ECO:0000313" key="4">
    <source>
        <dbReference type="Proteomes" id="UP000007488"/>
    </source>
</evidence>
<dbReference type="eggNOG" id="COG0380">
    <property type="taxonomic scope" value="Bacteria"/>
</dbReference>
<dbReference type="InterPro" id="IPR003337">
    <property type="entry name" value="Trehalose_PPase"/>
</dbReference>
<dbReference type="OrthoDB" id="9761633at2"/>
<name>F0T0M1_SYNGF</name>